<dbReference type="PROSITE" id="PS50089">
    <property type="entry name" value="ZF_RING_2"/>
    <property type="match status" value="1"/>
</dbReference>
<dbReference type="InterPro" id="IPR036855">
    <property type="entry name" value="Znf_CCCH_sf"/>
</dbReference>
<dbReference type="InterPro" id="IPR000571">
    <property type="entry name" value="Znf_CCCH"/>
</dbReference>
<organism evidence="9 10">
    <name type="scientific">Adiantum capillus-veneris</name>
    <name type="common">Maidenhair fern</name>
    <dbReference type="NCBI Taxonomy" id="13818"/>
    <lineage>
        <taxon>Eukaryota</taxon>
        <taxon>Viridiplantae</taxon>
        <taxon>Streptophyta</taxon>
        <taxon>Embryophyta</taxon>
        <taxon>Tracheophyta</taxon>
        <taxon>Polypodiopsida</taxon>
        <taxon>Polypodiidae</taxon>
        <taxon>Polypodiales</taxon>
        <taxon>Pteridineae</taxon>
        <taxon>Pteridaceae</taxon>
        <taxon>Vittarioideae</taxon>
        <taxon>Adiantum</taxon>
    </lineage>
</organism>
<dbReference type="Proteomes" id="UP000886520">
    <property type="component" value="Chromosome 10"/>
</dbReference>
<feature type="zinc finger region" description="C3H1-type" evidence="6">
    <location>
        <begin position="157"/>
        <end position="184"/>
    </location>
</feature>
<keyword evidence="4 6" id="KW-0863">Zinc-finger</keyword>
<dbReference type="SMART" id="SM00356">
    <property type="entry name" value="ZnF_C3H1"/>
    <property type="match status" value="4"/>
</dbReference>
<feature type="domain" description="C3H1-type" evidence="8">
    <location>
        <begin position="2"/>
        <end position="29"/>
    </location>
</feature>
<keyword evidence="5 6" id="KW-0862">Zinc</keyword>
<dbReference type="EMBL" id="JABFUD020000010">
    <property type="protein sequence ID" value="KAI5074816.1"/>
    <property type="molecule type" value="Genomic_DNA"/>
</dbReference>
<feature type="domain" description="C3H1-type" evidence="8">
    <location>
        <begin position="313"/>
        <end position="342"/>
    </location>
</feature>
<evidence type="ECO:0000256" key="5">
    <source>
        <dbReference type="ARBA" id="ARBA00022833"/>
    </source>
</evidence>
<dbReference type="SMART" id="SM00184">
    <property type="entry name" value="RING"/>
    <property type="match status" value="1"/>
</dbReference>
<comment type="caution">
    <text evidence="9">The sequence shown here is derived from an EMBL/GenBank/DDBJ whole genome shotgun (WGS) entry which is preliminary data.</text>
</comment>
<name>A0A9D4ZJ20_ADICA</name>
<dbReference type="Pfam" id="PF18044">
    <property type="entry name" value="zf-CCCH_4"/>
    <property type="match status" value="1"/>
</dbReference>
<keyword evidence="3" id="KW-0677">Repeat</keyword>
<accession>A0A9D4ZJ20</accession>
<evidence type="ECO:0000313" key="10">
    <source>
        <dbReference type="Proteomes" id="UP000886520"/>
    </source>
</evidence>
<dbReference type="Pfam" id="PF00097">
    <property type="entry name" value="zf-C3HC4"/>
    <property type="match status" value="1"/>
</dbReference>
<feature type="zinc finger region" description="C3H1-type" evidence="6">
    <location>
        <begin position="2"/>
        <end position="29"/>
    </location>
</feature>
<evidence type="ECO:0000256" key="1">
    <source>
        <dbReference type="ARBA" id="ARBA00022679"/>
    </source>
</evidence>
<dbReference type="PROSITE" id="PS50103">
    <property type="entry name" value="ZF_C3H1"/>
    <property type="match status" value="4"/>
</dbReference>
<dbReference type="PROSITE" id="PS00518">
    <property type="entry name" value="ZF_RING_1"/>
    <property type="match status" value="1"/>
</dbReference>
<dbReference type="CDD" id="cd16521">
    <property type="entry name" value="RING-HC_MKRN"/>
    <property type="match status" value="1"/>
</dbReference>
<feature type="domain" description="C3H1-type" evidence="8">
    <location>
        <begin position="35"/>
        <end position="57"/>
    </location>
</feature>
<dbReference type="InterPro" id="IPR045072">
    <property type="entry name" value="MKRN-like"/>
</dbReference>
<dbReference type="GO" id="GO:0061630">
    <property type="term" value="F:ubiquitin protein ligase activity"/>
    <property type="evidence" value="ECO:0007669"/>
    <property type="project" value="UniProtKB-EC"/>
</dbReference>
<sequence length="380" mass="42714">MPTKRILCKYFKQGACFKGDGCEFSHDWRDPDCNVCTYYQSGNCAYGSSCRYEHVKLKRPESVTPARTSTVAAHTNFGTVGATSGALSRSSGGNSEAWQNNLSSADIAWQEHSPFASYNGGWQEAVSYASADEGWPLPSSSFQIRNEVEDTPKYNDPSEEPICALAATGRCTRGESCPYLHGDRCSLCGKECLHPHRPEERDEHRRQCERNQKRLEALRFSQDIECSICLDRVLSKPTNAERKFGLLSGCDHPFCISCIRDWRSTSQPQGSGSDAIVRLCPVCRVLSYYVIPSVIWYSNVEEKQEIIDGYKARVRDIDCKHFDFGNGRCQFGTSCFYKHAFRDGTTEEVKLRHLGAADGNTVIAKDVRLSEFLGRLNLRR</sequence>
<dbReference type="PANTHER" id="PTHR11224:SF10">
    <property type="entry name" value="IP09428P-RELATED"/>
    <property type="match status" value="1"/>
</dbReference>
<feature type="zinc finger region" description="C3H1-type" evidence="6">
    <location>
        <begin position="35"/>
        <end position="57"/>
    </location>
</feature>
<evidence type="ECO:0000256" key="4">
    <source>
        <dbReference type="ARBA" id="ARBA00022771"/>
    </source>
</evidence>
<dbReference type="SUPFAM" id="SSF90229">
    <property type="entry name" value="CCCH zinc finger"/>
    <property type="match status" value="1"/>
</dbReference>
<dbReference type="InterPro" id="IPR018957">
    <property type="entry name" value="Znf_C3HC4_RING-type"/>
</dbReference>
<evidence type="ECO:0008006" key="11">
    <source>
        <dbReference type="Google" id="ProtNLM"/>
    </source>
</evidence>
<dbReference type="InterPro" id="IPR041367">
    <property type="entry name" value="Znf-CCCH_4"/>
</dbReference>
<dbReference type="InterPro" id="IPR001841">
    <property type="entry name" value="Znf_RING"/>
</dbReference>
<protein>
    <recommendedName>
        <fullName evidence="11">RING-type E3 ubiquitin transferase</fullName>
    </recommendedName>
</protein>
<feature type="domain" description="RING-type" evidence="7">
    <location>
        <begin position="226"/>
        <end position="284"/>
    </location>
</feature>
<dbReference type="GO" id="GO:0000209">
    <property type="term" value="P:protein polyubiquitination"/>
    <property type="evidence" value="ECO:0007669"/>
    <property type="project" value="InterPro"/>
</dbReference>
<evidence type="ECO:0000259" key="7">
    <source>
        <dbReference type="PROSITE" id="PS50089"/>
    </source>
</evidence>
<dbReference type="SUPFAM" id="SSF57850">
    <property type="entry name" value="RING/U-box"/>
    <property type="match status" value="1"/>
</dbReference>
<evidence type="ECO:0000256" key="2">
    <source>
        <dbReference type="ARBA" id="ARBA00022723"/>
    </source>
</evidence>
<feature type="domain" description="C3H1-type" evidence="8">
    <location>
        <begin position="157"/>
        <end position="184"/>
    </location>
</feature>
<feature type="zinc finger region" description="C3H1-type" evidence="6">
    <location>
        <begin position="313"/>
        <end position="342"/>
    </location>
</feature>
<keyword evidence="1" id="KW-0808">Transferase</keyword>
<dbReference type="InterPro" id="IPR013083">
    <property type="entry name" value="Znf_RING/FYVE/PHD"/>
</dbReference>
<evidence type="ECO:0000256" key="3">
    <source>
        <dbReference type="ARBA" id="ARBA00022737"/>
    </source>
</evidence>
<dbReference type="Gene3D" id="4.10.1000.10">
    <property type="entry name" value="Zinc finger, CCCH-type"/>
    <property type="match status" value="1"/>
</dbReference>
<keyword evidence="2 6" id="KW-0479">Metal-binding</keyword>
<gene>
    <name evidence="9" type="ORF">GOP47_0010777</name>
</gene>
<keyword evidence="10" id="KW-1185">Reference proteome</keyword>
<evidence type="ECO:0000313" key="9">
    <source>
        <dbReference type="EMBL" id="KAI5074816.1"/>
    </source>
</evidence>
<dbReference type="InterPro" id="IPR017907">
    <property type="entry name" value="Znf_RING_CS"/>
</dbReference>
<dbReference type="AlphaFoldDB" id="A0A9D4ZJ20"/>
<dbReference type="Pfam" id="PF00642">
    <property type="entry name" value="zf-CCCH"/>
    <property type="match status" value="1"/>
</dbReference>
<dbReference type="GO" id="GO:0008270">
    <property type="term" value="F:zinc ion binding"/>
    <property type="evidence" value="ECO:0007669"/>
    <property type="project" value="UniProtKB-KW"/>
</dbReference>
<dbReference type="Pfam" id="PF14608">
    <property type="entry name" value="zf-CCCH_2"/>
    <property type="match status" value="2"/>
</dbReference>
<evidence type="ECO:0000259" key="8">
    <source>
        <dbReference type="PROSITE" id="PS50103"/>
    </source>
</evidence>
<proteinExistence type="predicted"/>
<dbReference type="Gene3D" id="3.30.40.10">
    <property type="entry name" value="Zinc/RING finger domain, C3HC4 (zinc finger)"/>
    <property type="match status" value="1"/>
</dbReference>
<dbReference type="OrthoDB" id="411372at2759"/>
<reference evidence="9" key="1">
    <citation type="submission" date="2021-01" db="EMBL/GenBank/DDBJ databases">
        <title>Adiantum capillus-veneris genome.</title>
        <authorList>
            <person name="Fang Y."/>
            <person name="Liao Q."/>
        </authorList>
    </citation>
    <scope>NUCLEOTIDE SEQUENCE</scope>
    <source>
        <strain evidence="9">H3</strain>
        <tissue evidence="9">Leaf</tissue>
    </source>
</reference>
<evidence type="ECO:0000256" key="6">
    <source>
        <dbReference type="PROSITE-ProRule" id="PRU00723"/>
    </source>
</evidence>
<dbReference type="PANTHER" id="PTHR11224">
    <property type="entry name" value="MAKORIN-RELATED"/>
    <property type="match status" value="1"/>
</dbReference>